<gene>
    <name evidence="2" type="ORF">HAZT_HAZT006571</name>
</gene>
<comment type="caution">
    <text evidence="2">The sequence shown here is derived from an EMBL/GenBank/DDBJ whole genome shotgun (WGS) entry which is preliminary data.</text>
</comment>
<reference evidence="2" key="3">
    <citation type="submission" date="2019-06" db="EMBL/GenBank/DDBJ databases">
        <authorList>
            <person name="Poynton C."/>
            <person name="Hasenbein S."/>
            <person name="Benoit J.B."/>
            <person name="Sepulveda M.S."/>
            <person name="Poelchau M.F."/>
            <person name="Murali S.C."/>
            <person name="Chen S."/>
            <person name="Glastad K.M."/>
            <person name="Werren J.H."/>
            <person name="Vineis J.H."/>
            <person name="Bowen J.L."/>
            <person name="Friedrich M."/>
            <person name="Jones J."/>
            <person name="Robertson H.M."/>
            <person name="Feyereisen R."/>
            <person name="Mechler-Hickson A."/>
            <person name="Mathers N."/>
            <person name="Lee C.E."/>
            <person name="Colbourne J.K."/>
            <person name="Biales A."/>
            <person name="Johnston J.S."/>
            <person name="Wellborn G.A."/>
            <person name="Rosendale A.J."/>
            <person name="Cridge A.G."/>
            <person name="Munoz-Torres M.C."/>
            <person name="Bain P.A."/>
            <person name="Manny A.R."/>
            <person name="Major K.M."/>
            <person name="Lambert F.N."/>
            <person name="Vulpe C.D."/>
            <person name="Tuck P."/>
            <person name="Blalock B.J."/>
            <person name="Lin Y.-Y."/>
            <person name="Smith M.E."/>
            <person name="Ochoa-Acuna H."/>
            <person name="Chen M.-J.M."/>
            <person name="Childers C.P."/>
            <person name="Qu J."/>
            <person name="Dugan S."/>
            <person name="Lee S.L."/>
            <person name="Chao H."/>
            <person name="Dinh H."/>
            <person name="Han Y."/>
            <person name="Doddapaneni H."/>
            <person name="Worley K.C."/>
            <person name="Muzny D.M."/>
            <person name="Gibbs R.A."/>
            <person name="Richards S."/>
        </authorList>
    </citation>
    <scope>NUCLEOTIDE SEQUENCE</scope>
    <source>
        <strain evidence="2">HAZT.00-mixed</strain>
        <tissue evidence="2">Whole organism</tissue>
    </source>
</reference>
<dbReference type="AlphaFoldDB" id="A0A6A0GTV0"/>
<organism evidence="2">
    <name type="scientific">Hyalella azteca</name>
    <name type="common">Amphipod</name>
    <dbReference type="NCBI Taxonomy" id="294128"/>
    <lineage>
        <taxon>Eukaryota</taxon>
        <taxon>Metazoa</taxon>
        <taxon>Ecdysozoa</taxon>
        <taxon>Arthropoda</taxon>
        <taxon>Crustacea</taxon>
        <taxon>Multicrustacea</taxon>
        <taxon>Malacostraca</taxon>
        <taxon>Eumalacostraca</taxon>
        <taxon>Peracarida</taxon>
        <taxon>Amphipoda</taxon>
        <taxon>Senticaudata</taxon>
        <taxon>Talitrida</taxon>
        <taxon>Talitroidea</taxon>
        <taxon>Hyalellidae</taxon>
        <taxon>Hyalella</taxon>
    </lineage>
</organism>
<feature type="transmembrane region" description="Helical" evidence="1">
    <location>
        <begin position="71"/>
        <end position="90"/>
    </location>
</feature>
<keyword evidence="2" id="KW-0675">Receptor</keyword>
<dbReference type="EMBL" id="JQDR03014493">
    <property type="protein sequence ID" value="KAA0188001.1"/>
    <property type="molecule type" value="Genomic_DNA"/>
</dbReference>
<evidence type="ECO:0000313" key="2">
    <source>
        <dbReference type="EMBL" id="KAA0188001.1"/>
    </source>
</evidence>
<proteinExistence type="predicted"/>
<keyword evidence="1" id="KW-0812">Transmembrane</keyword>
<reference evidence="2" key="1">
    <citation type="submission" date="2014-08" db="EMBL/GenBank/DDBJ databases">
        <authorList>
            <person name="Murali S."/>
            <person name="Richards S."/>
            <person name="Bandaranaike D."/>
            <person name="Bellair M."/>
            <person name="Blankenburg K."/>
            <person name="Chao H."/>
            <person name="Dinh H."/>
            <person name="Doddapaneni H."/>
            <person name="Dugan-Rocha S."/>
            <person name="Elkadiri S."/>
            <person name="Gnanaolivu R."/>
            <person name="Hughes D."/>
            <person name="Lee S."/>
            <person name="Li M."/>
            <person name="Ming W."/>
            <person name="Munidasa M."/>
            <person name="Muniz J."/>
            <person name="Nguyen L."/>
            <person name="Osuji N."/>
            <person name="Pu L.-L."/>
            <person name="Puazo M."/>
            <person name="Skinner E."/>
            <person name="Qu C."/>
            <person name="Quiroz J."/>
            <person name="Raj R."/>
            <person name="Weissenberger G."/>
            <person name="Xin Y."/>
            <person name="Zou X."/>
            <person name="Han Y."/>
            <person name="Worley K."/>
            <person name="Muzny D."/>
            <person name="Gibbs R."/>
        </authorList>
    </citation>
    <scope>NUCLEOTIDE SEQUENCE</scope>
    <source>
        <strain evidence="2">HAZT.00-mixed</strain>
        <tissue evidence="2">Whole organism</tissue>
    </source>
</reference>
<dbReference type="Proteomes" id="UP000711488">
    <property type="component" value="Unassembled WGS sequence"/>
</dbReference>
<feature type="transmembrane region" description="Helical" evidence="1">
    <location>
        <begin position="193"/>
        <end position="217"/>
    </location>
</feature>
<feature type="transmembrane region" description="Helical" evidence="1">
    <location>
        <begin position="110"/>
        <end position="131"/>
    </location>
</feature>
<feature type="transmembrane region" description="Helical" evidence="1">
    <location>
        <begin position="165"/>
        <end position="187"/>
    </location>
</feature>
<accession>A0A6A0GTV0</accession>
<feature type="transmembrane region" description="Helical" evidence="1">
    <location>
        <begin position="381"/>
        <end position="401"/>
    </location>
</feature>
<protein>
    <submittedName>
        <fullName evidence="2">Gustatory receptor 10</fullName>
    </submittedName>
</protein>
<feature type="non-terminal residue" evidence="2">
    <location>
        <position position="408"/>
    </location>
</feature>
<feature type="transmembrane region" description="Helical" evidence="1">
    <location>
        <begin position="347"/>
        <end position="369"/>
    </location>
</feature>
<reference evidence="2" key="2">
    <citation type="journal article" date="2018" name="Environ. Sci. Technol.">
        <title>The Toxicogenome of Hyalella azteca: A Model for Sediment Ecotoxicology and Evolutionary Toxicology.</title>
        <authorList>
            <person name="Poynton H.C."/>
            <person name="Hasenbein S."/>
            <person name="Benoit J.B."/>
            <person name="Sepulveda M.S."/>
            <person name="Poelchau M.F."/>
            <person name="Hughes D.S.T."/>
            <person name="Murali S.C."/>
            <person name="Chen S."/>
            <person name="Glastad K.M."/>
            <person name="Goodisman M.A.D."/>
            <person name="Werren J.H."/>
            <person name="Vineis J.H."/>
            <person name="Bowen J.L."/>
            <person name="Friedrich M."/>
            <person name="Jones J."/>
            <person name="Robertson H.M."/>
            <person name="Feyereisen R."/>
            <person name="Mechler-Hickson A."/>
            <person name="Mathers N."/>
            <person name="Lee C.E."/>
            <person name="Colbourne J.K."/>
            <person name="Biales A."/>
            <person name="Johnston J.S."/>
            <person name="Wellborn G.A."/>
            <person name="Rosendale A.J."/>
            <person name="Cridge A.G."/>
            <person name="Munoz-Torres M.C."/>
            <person name="Bain P.A."/>
            <person name="Manny A.R."/>
            <person name="Major K.M."/>
            <person name="Lambert F.N."/>
            <person name="Vulpe C.D."/>
            <person name="Tuck P."/>
            <person name="Blalock B.J."/>
            <person name="Lin Y.Y."/>
            <person name="Smith M.E."/>
            <person name="Ochoa-Acuna H."/>
            <person name="Chen M.M."/>
            <person name="Childers C.P."/>
            <person name="Qu J."/>
            <person name="Dugan S."/>
            <person name="Lee S.L."/>
            <person name="Chao H."/>
            <person name="Dinh H."/>
            <person name="Han Y."/>
            <person name="Doddapaneni H."/>
            <person name="Worley K.C."/>
            <person name="Muzny D.M."/>
            <person name="Gibbs R.A."/>
            <person name="Richards S."/>
        </authorList>
    </citation>
    <scope>NUCLEOTIDE SEQUENCE</scope>
    <source>
        <strain evidence="2">HAZT.00-mixed</strain>
        <tissue evidence="2">Whole organism</tissue>
    </source>
</reference>
<feature type="transmembrane region" description="Helical" evidence="1">
    <location>
        <begin position="17"/>
        <end position="37"/>
    </location>
</feature>
<name>A0A6A0GTV0_HYAAZ</name>
<keyword evidence="1" id="KW-0472">Membrane</keyword>
<keyword evidence="1" id="KW-1133">Transmembrane helix</keyword>
<sequence length="408" mass="46194">MEEDIAIENIPNGLVNLLYFSVFMIRLIGGFPFRIELQSMTEMAFLKEDPSKVFSIDIEGWQKKSFKKSPLWQVYNVFALVLIMTCAIFLAESVSDAPAYYSVRSKTLQIAMHFSNLLEISMSTLGIIYLAKNRHLLCSLLFILTETIAGIKKEKMTESSACQTISLAIVFCLASGGITVIQLSQIFEEFSSYILVEVIMVTIFTSLKLGVCSLYLAGTLAISYIYEGLTFDFALLTRDDEHKRPEAFIFHKRGPQINPYEVKFSEEKMDSQNKVERHTTKLARNCHHITPPSHHPAVDNMALYRRVNSEDYLVSDQAKYGEMIAFLRACYGRLLATYQSQEILHHYVGLPVCILLLYALCSGIISMFFLTHYQALPVAKIIVVCLYLVAAVCPMMFLINLPSKVLAK</sequence>
<evidence type="ECO:0000256" key="1">
    <source>
        <dbReference type="SAM" id="Phobius"/>
    </source>
</evidence>